<comment type="caution">
    <text evidence="3">The sequence shown here is derived from an EMBL/GenBank/DDBJ whole genome shotgun (WGS) entry which is preliminary data.</text>
</comment>
<feature type="domain" description="Ice-binding protein C-terminal" evidence="2">
    <location>
        <begin position="189"/>
        <end position="211"/>
    </location>
</feature>
<reference evidence="3 4" key="1">
    <citation type="submission" date="2020-07" db="EMBL/GenBank/DDBJ databases">
        <title>Roseicoccus Jingziensis gen. nov., sp. nov., isolated from coastal seawater.</title>
        <authorList>
            <person name="Feng X."/>
        </authorList>
    </citation>
    <scope>NUCLEOTIDE SEQUENCE [LARGE SCALE GENOMIC DNA]</scope>
    <source>
        <strain evidence="3 4">N1E253</strain>
    </source>
</reference>
<dbReference type="Proteomes" id="UP000557872">
    <property type="component" value="Unassembled WGS sequence"/>
</dbReference>
<evidence type="ECO:0000256" key="1">
    <source>
        <dbReference type="SAM" id="SignalP"/>
    </source>
</evidence>
<proteinExistence type="predicted"/>
<dbReference type="EMBL" id="JACBAZ010000005">
    <property type="protein sequence ID" value="NWK56677.1"/>
    <property type="molecule type" value="Genomic_DNA"/>
</dbReference>
<evidence type="ECO:0000313" key="3">
    <source>
        <dbReference type="EMBL" id="NWK56677.1"/>
    </source>
</evidence>
<feature type="signal peptide" evidence="1">
    <location>
        <begin position="1"/>
        <end position="20"/>
    </location>
</feature>
<dbReference type="AlphaFoldDB" id="A0A851GNR8"/>
<dbReference type="Gene3D" id="2.60.120.260">
    <property type="entry name" value="Galactose-binding domain-like"/>
    <property type="match status" value="1"/>
</dbReference>
<dbReference type="RefSeq" id="WP_178933477.1">
    <property type="nucleotide sequence ID" value="NZ_JACBAZ010000005.1"/>
</dbReference>
<organism evidence="3 4">
    <name type="scientific">Oceaniferula marina</name>
    <dbReference type="NCBI Taxonomy" id="2748318"/>
    <lineage>
        <taxon>Bacteria</taxon>
        <taxon>Pseudomonadati</taxon>
        <taxon>Verrucomicrobiota</taxon>
        <taxon>Verrucomicrobiia</taxon>
        <taxon>Verrucomicrobiales</taxon>
        <taxon>Verrucomicrobiaceae</taxon>
        <taxon>Oceaniferula</taxon>
    </lineage>
</organism>
<feature type="chain" id="PRO_5032992536" evidence="1">
    <location>
        <begin position="21"/>
        <end position="212"/>
    </location>
</feature>
<sequence length="212" mass="21829">MKKTTLILAAIAAGGGLSQAATIAFEAEDFASVSGSPTFNTVVDANASGGSAITASDNSYAATATYSLNVTTATNYTLYIRVFAPSSGDDSMFVPTQSDYETMGSPTVEINNLSNGNNLTYRWVNTNAGTFVGETGDTSGVLAPIYDLPAGVSDFTIRAREDGLLIDGFVFDTDGGISDPAVLDASLAAVPEPSSLALLGLGGLALVFRRRK</sequence>
<gene>
    <name evidence="3" type="ORF">HW115_13725</name>
</gene>
<name>A0A851GNR8_9BACT</name>
<protein>
    <submittedName>
        <fullName evidence="3">PEP-CTERM sorting domain-containing protein</fullName>
    </submittedName>
</protein>
<evidence type="ECO:0000259" key="2">
    <source>
        <dbReference type="Pfam" id="PF07589"/>
    </source>
</evidence>
<keyword evidence="4" id="KW-1185">Reference proteome</keyword>
<keyword evidence="1" id="KW-0732">Signal</keyword>
<dbReference type="InterPro" id="IPR013424">
    <property type="entry name" value="Ice-binding_C"/>
</dbReference>
<dbReference type="Pfam" id="PF07589">
    <property type="entry name" value="PEP-CTERM"/>
    <property type="match status" value="1"/>
</dbReference>
<dbReference type="NCBIfam" id="TIGR02595">
    <property type="entry name" value="PEP_CTERM"/>
    <property type="match status" value="1"/>
</dbReference>
<evidence type="ECO:0000313" key="4">
    <source>
        <dbReference type="Proteomes" id="UP000557872"/>
    </source>
</evidence>
<accession>A0A851GNR8</accession>